<dbReference type="Gene3D" id="3.40.50.1820">
    <property type="entry name" value="alpha/beta hydrolase"/>
    <property type="match status" value="2"/>
</dbReference>
<gene>
    <name evidence="1" type="ORF">MTBPR1_30010</name>
</gene>
<evidence type="ECO:0000313" key="2">
    <source>
        <dbReference type="Proteomes" id="UP000231658"/>
    </source>
</evidence>
<dbReference type="OrthoDB" id="505233at2"/>
<proteinExistence type="predicted"/>
<evidence type="ECO:0000313" key="1">
    <source>
        <dbReference type="EMBL" id="SCA56640.1"/>
    </source>
</evidence>
<dbReference type="PANTHER" id="PTHR42972">
    <property type="entry name" value="TOL-PAL SYSTEM PROTEIN TOLB"/>
    <property type="match status" value="1"/>
</dbReference>
<name>A0A1C3RH77_9PROT</name>
<sequence length="341" mass="36691">MTRGCPVLSTTIIVISMLITTISLAAEPLPSYKVDLKETSVSGLSSGAYMADQFHVAFSSTIKGAGIIAGGPYNCADASLMTALGRCMKPSFFSGSPDGKELAAKANKIAANKMIDDLSNLKGNKVYIFSGTKDETVDQKVGDQVKEFYQAAGLEKDDIRYVNDIAAGHAMITQNYGNGCSTASKSPYISKCDRDEAGNLLKHIYDGALNTPSEKPGGKVIGFAQGEFLANPTSHSLADEGYAFIPEACEKGEMCKVHIVFHGCQQNVATIGKEYIENAGYNRWADSNKIIVLYPQTSSNLSGNPKGCWDWWGYDSDHYYTKKGNQMAAVKAMLSRLSGSE</sequence>
<dbReference type="SUPFAM" id="SSF53474">
    <property type="entry name" value="alpha/beta-Hydrolases"/>
    <property type="match status" value="1"/>
</dbReference>
<accession>A0A1C3RH77</accession>
<dbReference type="EMBL" id="FLYE01000023">
    <property type="protein sequence ID" value="SCA56640.1"/>
    <property type="molecule type" value="Genomic_DNA"/>
</dbReference>
<reference evidence="1 2" key="1">
    <citation type="submission" date="2016-07" db="EMBL/GenBank/DDBJ databases">
        <authorList>
            <person name="Lefevre C.T."/>
        </authorList>
    </citation>
    <scope>NUCLEOTIDE SEQUENCE [LARGE SCALE GENOMIC DNA]</scope>
    <source>
        <strain evidence="1">PR1</strain>
    </source>
</reference>
<dbReference type="Proteomes" id="UP000231658">
    <property type="component" value="Unassembled WGS sequence"/>
</dbReference>
<organism evidence="1 2">
    <name type="scientific">Candidatus Terasakiella magnetica</name>
    <dbReference type="NCBI Taxonomy" id="1867952"/>
    <lineage>
        <taxon>Bacteria</taxon>
        <taxon>Pseudomonadati</taxon>
        <taxon>Pseudomonadota</taxon>
        <taxon>Alphaproteobacteria</taxon>
        <taxon>Rhodospirillales</taxon>
        <taxon>Terasakiellaceae</taxon>
        <taxon>Terasakiella</taxon>
    </lineage>
</organism>
<dbReference type="InterPro" id="IPR029058">
    <property type="entry name" value="AB_hydrolase_fold"/>
</dbReference>
<dbReference type="PANTHER" id="PTHR42972:SF8">
    <property type="entry name" value="POLYHYDROXYBUTYRATE DEPOLYMERASE"/>
    <property type="match status" value="1"/>
</dbReference>
<dbReference type="RefSeq" id="WP_069188732.1">
    <property type="nucleotide sequence ID" value="NZ_FLYE01000023.1"/>
</dbReference>
<dbReference type="STRING" id="1867952.MTBPR1_30010"/>
<keyword evidence="2" id="KW-1185">Reference proteome</keyword>
<dbReference type="AlphaFoldDB" id="A0A1C3RH77"/>
<protein>
    <submittedName>
        <fullName evidence="1">Polyhydroxybutyrate depolymerase</fullName>
    </submittedName>
</protein>